<dbReference type="Gene3D" id="3.30.70.1150">
    <property type="entry name" value="ACT-like. Chain A, domain 2"/>
    <property type="match status" value="1"/>
</dbReference>
<protein>
    <recommendedName>
        <fullName evidence="3">Iron-only hydrogenase system regulator</fullName>
    </recommendedName>
</protein>
<proteinExistence type="predicted"/>
<organism evidence="1 2">
    <name type="scientific">Clostridium fungisolvens</name>
    <dbReference type="NCBI Taxonomy" id="1604897"/>
    <lineage>
        <taxon>Bacteria</taxon>
        <taxon>Bacillati</taxon>
        <taxon>Bacillota</taxon>
        <taxon>Clostridia</taxon>
        <taxon>Eubacteriales</taxon>
        <taxon>Clostridiaceae</taxon>
        <taxon>Clostridium</taxon>
    </lineage>
</organism>
<reference evidence="1 2" key="1">
    <citation type="submission" date="2020-07" db="EMBL/GenBank/DDBJ databases">
        <title>A new beta-1,3-glucan-decomposing anaerobic bacterium isolated from anoxic soil subjected to biological soil disinfestation.</title>
        <authorList>
            <person name="Ueki A."/>
            <person name="Tonouchi A."/>
        </authorList>
    </citation>
    <scope>NUCLEOTIDE SEQUENCE [LARGE SCALE GENOMIC DNA]</scope>
    <source>
        <strain evidence="1 2">TW1</strain>
    </source>
</reference>
<evidence type="ECO:0008006" key="3">
    <source>
        <dbReference type="Google" id="ProtNLM"/>
    </source>
</evidence>
<evidence type="ECO:0000313" key="1">
    <source>
        <dbReference type="EMBL" id="GFP74960.1"/>
    </source>
</evidence>
<sequence>MYTIMAIKLSPRTKIAPTVQEILTKYGCIIKVRLGLHEASTDDCSTTGLILLELLSAEKEQIVKLSEELNSLEYVTAKLLEL</sequence>
<evidence type="ECO:0000313" key="2">
    <source>
        <dbReference type="Proteomes" id="UP000580568"/>
    </source>
</evidence>
<dbReference type="RefSeq" id="WP_183276495.1">
    <property type="nucleotide sequence ID" value="NZ_BLZR01000001.1"/>
</dbReference>
<accession>A0A6V8SD16</accession>
<dbReference type="EMBL" id="BLZR01000001">
    <property type="protein sequence ID" value="GFP74960.1"/>
    <property type="molecule type" value="Genomic_DNA"/>
</dbReference>
<dbReference type="SUPFAM" id="SSF55021">
    <property type="entry name" value="ACT-like"/>
    <property type="match status" value="1"/>
</dbReference>
<comment type="caution">
    <text evidence="1">The sequence shown here is derived from an EMBL/GenBank/DDBJ whole genome shotgun (WGS) entry which is preliminary data.</text>
</comment>
<dbReference type="InterPro" id="IPR027271">
    <property type="entry name" value="Acetolactate_synth/TF_NikR_C"/>
</dbReference>
<gene>
    <name evidence="1" type="ORF">bsdtw1_01024</name>
</gene>
<dbReference type="InterPro" id="IPR045865">
    <property type="entry name" value="ACT-like_dom_sf"/>
</dbReference>
<dbReference type="Proteomes" id="UP000580568">
    <property type="component" value="Unassembled WGS sequence"/>
</dbReference>
<dbReference type="AlphaFoldDB" id="A0A6V8SD16"/>
<keyword evidence="2" id="KW-1185">Reference proteome</keyword>
<name>A0A6V8SD16_9CLOT</name>